<name>A0ACC1RHB9_9APHY</name>
<evidence type="ECO:0000313" key="1">
    <source>
        <dbReference type="EMBL" id="KAJ3518727.1"/>
    </source>
</evidence>
<evidence type="ECO:0000313" key="2">
    <source>
        <dbReference type="Proteomes" id="UP001148662"/>
    </source>
</evidence>
<dbReference type="Proteomes" id="UP001148662">
    <property type="component" value="Unassembled WGS sequence"/>
</dbReference>
<reference evidence="1" key="1">
    <citation type="submission" date="2022-07" db="EMBL/GenBank/DDBJ databases">
        <title>Genome Sequence of Phlebia brevispora.</title>
        <authorList>
            <person name="Buettner E."/>
        </authorList>
    </citation>
    <scope>NUCLEOTIDE SEQUENCE</scope>
    <source>
        <strain evidence="1">MPL23</strain>
    </source>
</reference>
<accession>A0ACC1RHB9</accession>
<proteinExistence type="predicted"/>
<keyword evidence="2" id="KW-1185">Reference proteome</keyword>
<sequence length="301" mass="34622">MLKDIEVDQERLDYMRQLLLGHGSVLTEDGEPSILASKARPILVKFFARYPFDHLKLEDVFRIFEDHSVAVDARFLVRFLDGSEDLVGDLLVRSLSTDDMFGKAVETLHVMMERKVSKIWAAYEENFRVLSQLQMDVEACRSTESNLSSEPTTEICQQLERLGCLIADLGTDVRTLRTQWAQDSQEMRRRMTDVERASRMRSDFGHNILGVDYVEDITEQLVRCTISEQPPVPAELPVQQFTEAAQRCKVIYSDYVPWTAAKEHDFNLHTLGNKLRATLDFTCYIISVHGMHWNLVLFGIV</sequence>
<protein>
    <submittedName>
        <fullName evidence="1">Uncharacterized protein</fullName>
    </submittedName>
</protein>
<dbReference type="EMBL" id="JANHOG010002927">
    <property type="protein sequence ID" value="KAJ3518727.1"/>
    <property type="molecule type" value="Genomic_DNA"/>
</dbReference>
<comment type="caution">
    <text evidence="1">The sequence shown here is derived from an EMBL/GenBank/DDBJ whole genome shotgun (WGS) entry which is preliminary data.</text>
</comment>
<organism evidence="1 2">
    <name type="scientific">Phlebia brevispora</name>
    <dbReference type="NCBI Taxonomy" id="194682"/>
    <lineage>
        <taxon>Eukaryota</taxon>
        <taxon>Fungi</taxon>
        <taxon>Dikarya</taxon>
        <taxon>Basidiomycota</taxon>
        <taxon>Agaricomycotina</taxon>
        <taxon>Agaricomycetes</taxon>
        <taxon>Polyporales</taxon>
        <taxon>Meruliaceae</taxon>
        <taxon>Phlebia</taxon>
    </lineage>
</organism>
<gene>
    <name evidence="1" type="ORF">NM688_g9398</name>
</gene>